<proteinExistence type="predicted"/>
<evidence type="ECO:0000256" key="1">
    <source>
        <dbReference type="SAM" id="Phobius"/>
    </source>
</evidence>
<sequence>MMEFWNRLRKRLKRRSPWLAALLNVVWGLGYLYAGRKKLVGLSLLSLVWPGLTVAGMIQSGSEVPVFLIYWTTIGAPLFVCLALARDAYIEAEKGNREKERDKA</sequence>
<dbReference type="AlphaFoldDB" id="A0A133V5H9"/>
<evidence type="ECO:0000313" key="3">
    <source>
        <dbReference type="Proteomes" id="UP000070344"/>
    </source>
</evidence>
<dbReference type="Proteomes" id="UP000070344">
    <property type="component" value="Unassembled WGS sequence"/>
</dbReference>
<keyword evidence="3" id="KW-1185">Reference proteome</keyword>
<reference evidence="2 3" key="1">
    <citation type="journal article" date="2016" name="Sci. Rep.">
        <title>Metabolic traits of an uncultured archaeal lineage -MSBL1- from brine pools of the Red Sea.</title>
        <authorList>
            <person name="Mwirichia R."/>
            <person name="Alam I."/>
            <person name="Rashid M."/>
            <person name="Vinu M."/>
            <person name="Ba-Alawi W."/>
            <person name="Anthony Kamau A."/>
            <person name="Kamanda Ngugi D."/>
            <person name="Goker M."/>
            <person name="Klenk H.P."/>
            <person name="Bajic V."/>
            <person name="Stingl U."/>
        </authorList>
    </citation>
    <scope>NUCLEOTIDE SEQUENCE [LARGE SCALE GENOMIC DNA]</scope>
    <source>
        <strain evidence="2">SCGC-AAA259O05</strain>
    </source>
</reference>
<gene>
    <name evidence="2" type="ORF">AKJ41_00630</name>
</gene>
<feature type="transmembrane region" description="Helical" evidence="1">
    <location>
        <begin position="64"/>
        <end position="85"/>
    </location>
</feature>
<feature type="transmembrane region" description="Helical" evidence="1">
    <location>
        <begin position="16"/>
        <end position="34"/>
    </location>
</feature>
<keyword evidence="1" id="KW-0472">Membrane</keyword>
<protein>
    <submittedName>
        <fullName evidence="2">Uncharacterized protein</fullName>
    </submittedName>
</protein>
<accession>A0A133V5H9</accession>
<feature type="transmembrane region" description="Helical" evidence="1">
    <location>
        <begin position="39"/>
        <end position="58"/>
    </location>
</feature>
<keyword evidence="1" id="KW-0812">Transmembrane</keyword>
<name>A0A133V5H9_9EURY</name>
<dbReference type="EMBL" id="LHXV01000004">
    <property type="protein sequence ID" value="KXB01693.1"/>
    <property type="molecule type" value="Genomic_DNA"/>
</dbReference>
<keyword evidence="1" id="KW-1133">Transmembrane helix</keyword>
<evidence type="ECO:0000313" key="2">
    <source>
        <dbReference type="EMBL" id="KXB01693.1"/>
    </source>
</evidence>
<organism evidence="2 3">
    <name type="scientific">candidate division MSBL1 archaeon SCGC-AAA259O05</name>
    <dbReference type="NCBI Taxonomy" id="1698271"/>
    <lineage>
        <taxon>Archaea</taxon>
        <taxon>Methanobacteriati</taxon>
        <taxon>Methanobacteriota</taxon>
        <taxon>candidate division MSBL1</taxon>
    </lineage>
</organism>
<comment type="caution">
    <text evidence="2">The sequence shown here is derived from an EMBL/GenBank/DDBJ whole genome shotgun (WGS) entry which is preliminary data.</text>
</comment>